<dbReference type="InterPro" id="IPR013750">
    <property type="entry name" value="GHMP_kinase_C_dom"/>
</dbReference>
<comment type="pathway">
    <text evidence="9">Isoprenoid biosynthesis; isopentenyl diphosphate biosynthesis via DXP pathway; isopentenyl diphosphate from 1-deoxy-D-xylulose 5-phosphate: step 3/6.</text>
</comment>
<dbReference type="UniPathway" id="UPA00056">
    <property type="reaction ID" value="UER00094"/>
</dbReference>
<comment type="catalytic activity">
    <reaction evidence="9">
        <text>4-CDP-2-C-methyl-D-erythritol + ATP = 4-CDP-2-C-methyl-D-erythritol 2-phosphate + ADP + H(+)</text>
        <dbReference type="Rhea" id="RHEA:18437"/>
        <dbReference type="ChEBI" id="CHEBI:15378"/>
        <dbReference type="ChEBI" id="CHEBI:30616"/>
        <dbReference type="ChEBI" id="CHEBI:57823"/>
        <dbReference type="ChEBI" id="CHEBI:57919"/>
        <dbReference type="ChEBI" id="CHEBI:456216"/>
        <dbReference type="EC" id="2.7.1.148"/>
    </reaction>
</comment>
<name>A0A444JE82_9BACT</name>
<dbReference type="Pfam" id="PF00288">
    <property type="entry name" value="GHMP_kinases_N"/>
    <property type="match status" value="1"/>
</dbReference>
<evidence type="ECO:0000256" key="1">
    <source>
        <dbReference type="ARBA" id="ARBA00009684"/>
    </source>
</evidence>
<comment type="function">
    <text evidence="9">Catalyzes the phosphorylation of the position 2 hydroxy group of 4-diphosphocytidyl-2C-methyl-D-erythritol.</text>
</comment>
<evidence type="ECO:0000256" key="8">
    <source>
        <dbReference type="ARBA" id="ARBA00032554"/>
    </source>
</evidence>
<feature type="domain" description="GHMP kinase N-terminal" evidence="10">
    <location>
        <begin position="71"/>
        <end position="148"/>
    </location>
</feature>
<dbReference type="Pfam" id="PF08544">
    <property type="entry name" value="GHMP_kinases_C"/>
    <property type="match status" value="1"/>
</dbReference>
<dbReference type="SUPFAM" id="SSF55060">
    <property type="entry name" value="GHMP Kinase, C-terminal domain"/>
    <property type="match status" value="1"/>
</dbReference>
<evidence type="ECO:0000256" key="3">
    <source>
        <dbReference type="ARBA" id="ARBA00017473"/>
    </source>
</evidence>
<dbReference type="GO" id="GO:0050515">
    <property type="term" value="F:4-(cytidine 5'-diphospho)-2-C-methyl-D-erythritol kinase activity"/>
    <property type="evidence" value="ECO:0007669"/>
    <property type="project" value="UniProtKB-UniRule"/>
</dbReference>
<evidence type="ECO:0000256" key="9">
    <source>
        <dbReference type="HAMAP-Rule" id="MF_00061"/>
    </source>
</evidence>
<dbReference type="Proteomes" id="UP000288892">
    <property type="component" value="Unassembled WGS sequence"/>
</dbReference>
<protein>
    <recommendedName>
        <fullName evidence="3 9">4-diphosphocytidyl-2-C-methyl-D-erythritol kinase</fullName>
        <shortName evidence="9">CMK</shortName>
        <ecNumber evidence="2 9">2.7.1.148</ecNumber>
    </recommendedName>
    <alternativeName>
        <fullName evidence="8 9">4-(cytidine-5'-diphospho)-2-C-methyl-D-erythritol kinase</fullName>
    </alternativeName>
</protein>
<proteinExistence type="inferred from homology"/>
<dbReference type="HAMAP" id="MF_00061">
    <property type="entry name" value="IspE"/>
    <property type="match status" value="1"/>
</dbReference>
<evidence type="ECO:0000256" key="7">
    <source>
        <dbReference type="ARBA" id="ARBA00022840"/>
    </source>
</evidence>
<feature type="active site" evidence="9">
    <location>
        <position position="15"/>
    </location>
</feature>
<dbReference type="GO" id="GO:0016114">
    <property type="term" value="P:terpenoid biosynthetic process"/>
    <property type="evidence" value="ECO:0007669"/>
    <property type="project" value="UniProtKB-UniRule"/>
</dbReference>
<feature type="active site" evidence="9">
    <location>
        <position position="142"/>
    </location>
</feature>
<dbReference type="InterPro" id="IPR004424">
    <property type="entry name" value="IspE"/>
</dbReference>
<dbReference type="NCBIfam" id="TIGR00154">
    <property type="entry name" value="ispE"/>
    <property type="match status" value="1"/>
</dbReference>
<dbReference type="Gene3D" id="3.30.230.10">
    <property type="match status" value="1"/>
</dbReference>
<dbReference type="GO" id="GO:0019288">
    <property type="term" value="P:isopentenyl diphosphate biosynthetic process, methylerythritol 4-phosphate pathway"/>
    <property type="evidence" value="ECO:0007669"/>
    <property type="project" value="UniProtKB-UniRule"/>
</dbReference>
<evidence type="ECO:0000259" key="10">
    <source>
        <dbReference type="Pfam" id="PF00288"/>
    </source>
</evidence>
<comment type="similarity">
    <text evidence="1 9">Belongs to the GHMP kinase family. IspE subfamily.</text>
</comment>
<reference evidence="12 13" key="1">
    <citation type="submission" date="2017-01" db="EMBL/GenBank/DDBJ databases">
        <title>The cable genome- insights into the physiology and evolution of filamentous bacteria capable of sulfide oxidation via long distance electron transfer.</title>
        <authorList>
            <person name="Schreiber L."/>
            <person name="Bjerg J.T."/>
            <person name="Boggild A."/>
            <person name="Van De Vossenberg J."/>
            <person name="Meysman F."/>
            <person name="Nielsen L.P."/>
            <person name="Schramm A."/>
            <person name="Kjeldsen K.U."/>
        </authorList>
    </citation>
    <scope>NUCLEOTIDE SEQUENCE [LARGE SCALE GENOMIC DNA]</scope>
    <source>
        <strain evidence="12">A5</strain>
    </source>
</reference>
<gene>
    <name evidence="9" type="primary">ispE</name>
    <name evidence="12" type="ORF">VU01_11452</name>
</gene>
<dbReference type="InterPro" id="IPR020568">
    <property type="entry name" value="Ribosomal_Su5_D2-typ_SF"/>
</dbReference>
<evidence type="ECO:0000256" key="5">
    <source>
        <dbReference type="ARBA" id="ARBA00022741"/>
    </source>
</evidence>
<comment type="caution">
    <text evidence="12">The sequence shown here is derived from an EMBL/GenBank/DDBJ whole genome shotgun (WGS) entry which is preliminary data.</text>
</comment>
<keyword evidence="9" id="KW-0414">Isoprene biosynthesis</keyword>
<dbReference type="AlphaFoldDB" id="A0A444JE82"/>
<evidence type="ECO:0000256" key="2">
    <source>
        <dbReference type="ARBA" id="ARBA00012052"/>
    </source>
</evidence>
<dbReference type="InterPro" id="IPR036554">
    <property type="entry name" value="GHMP_kinase_C_sf"/>
</dbReference>
<dbReference type="NCBIfam" id="NF011202">
    <property type="entry name" value="PRK14608.1"/>
    <property type="match status" value="1"/>
</dbReference>
<dbReference type="Gene3D" id="3.30.70.890">
    <property type="entry name" value="GHMP kinase, C-terminal domain"/>
    <property type="match status" value="1"/>
</dbReference>
<organism evidence="12 13">
    <name type="scientific">Candidatus Electrothrix marina</name>
    <dbReference type="NCBI Taxonomy" id="1859130"/>
    <lineage>
        <taxon>Bacteria</taxon>
        <taxon>Pseudomonadati</taxon>
        <taxon>Thermodesulfobacteriota</taxon>
        <taxon>Desulfobulbia</taxon>
        <taxon>Desulfobulbales</taxon>
        <taxon>Desulfobulbaceae</taxon>
        <taxon>Candidatus Electrothrix</taxon>
    </lineage>
</organism>
<dbReference type="EC" id="2.7.1.148" evidence="2 9"/>
<keyword evidence="13" id="KW-1185">Reference proteome</keyword>
<dbReference type="PANTHER" id="PTHR43527">
    <property type="entry name" value="4-DIPHOSPHOCYTIDYL-2-C-METHYL-D-ERYTHRITOL KINASE, CHLOROPLASTIC"/>
    <property type="match status" value="1"/>
</dbReference>
<dbReference type="InterPro" id="IPR014721">
    <property type="entry name" value="Ribsml_uS5_D2-typ_fold_subgr"/>
</dbReference>
<dbReference type="EMBL" id="MTKS01000145">
    <property type="protein sequence ID" value="RWX51391.1"/>
    <property type="molecule type" value="Genomic_DNA"/>
</dbReference>
<feature type="domain" description="GHMP kinase C-terminal" evidence="11">
    <location>
        <begin position="228"/>
        <end position="281"/>
    </location>
</feature>
<sequence length="301" mass="32475">MEQQATQLTLRAPAKINLSLKILGKRADGYHELETLMQKIFLYDELELRLTAEPGVRIHCSNAEIPTDESNIAVRAAQLFLNETGNSTQGVNIALKKNIPVAAGLGGGSSDAAAVLNGLDQLLQTDCSSEQRAGLGVRIGADVPFFIYDFPAAFATGIGEHLIPAPSLADYRILLVNPGIPVSTKWAYEAFSSAAGRIALTANQKAFTLSCSKNSSPKFTIPDDLKNDLEQVTAERYPVIRELKDCLLSSGATGAMMSGSGSTVFGLFHRKTGEKAEQCRNLLQQEYDQVYLVSPLTENIP</sequence>
<dbReference type="InterPro" id="IPR006204">
    <property type="entry name" value="GHMP_kinase_N_dom"/>
</dbReference>
<keyword evidence="7 9" id="KW-0067">ATP-binding</keyword>
<keyword evidence="6 9" id="KW-0418">Kinase</keyword>
<dbReference type="PIRSF" id="PIRSF010376">
    <property type="entry name" value="IspE"/>
    <property type="match status" value="1"/>
</dbReference>
<feature type="binding site" evidence="9">
    <location>
        <begin position="100"/>
        <end position="110"/>
    </location>
    <ligand>
        <name>ATP</name>
        <dbReference type="ChEBI" id="CHEBI:30616"/>
    </ligand>
</feature>
<keyword evidence="4 9" id="KW-0808">Transferase</keyword>
<evidence type="ECO:0000256" key="4">
    <source>
        <dbReference type="ARBA" id="ARBA00022679"/>
    </source>
</evidence>
<evidence type="ECO:0000256" key="6">
    <source>
        <dbReference type="ARBA" id="ARBA00022777"/>
    </source>
</evidence>
<dbReference type="SUPFAM" id="SSF54211">
    <property type="entry name" value="Ribosomal protein S5 domain 2-like"/>
    <property type="match status" value="1"/>
</dbReference>
<keyword evidence="5 9" id="KW-0547">Nucleotide-binding</keyword>
<accession>A0A444JE82</accession>
<evidence type="ECO:0000259" key="11">
    <source>
        <dbReference type="Pfam" id="PF08544"/>
    </source>
</evidence>
<evidence type="ECO:0000313" key="13">
    <source>
        <dbReference type="Proteomes" id="UP000288892"/>
    </source>
</evidence>
<dbReference type="PANTHER" id="PTHR43527:SF2">
    <property type="entry name" value="4-DIPHOSPHOCYTIDYL-2-C-METHYL-D-ERYTHRITOL KINASE, CHLOROPLASTIC"/>
    <property type="match status" value="1"/>
</dbReference>
<evidence type="ECO:0000313" key="12">
    <source>
        <dbReference type="EMBL" id="RWX51391.1"/>
    </source>
</evidence>
<dbReference type="GO" id="GO:0005524">
    <property type="term" value="F:ATP binding"/>
    <property type="evidence" value="ECO:0007669"/>
    <property type="project" value="UniProtKB-UniRule"/>
</dbReference>